<name>A0A9W9NNX1_9EURO</name>
<feature type="compositionally biased region" description="Polar residues" evidence="1">
    <location>
        <begin position="126"/>
        <end position="145"/>
    </location>
</feature>
<feature type="compositionally biased region" description="Polar residues" evidence="1">
    <location>
        <begin position="100"/>
        <end position="117"/>
    </location>
</feature>
<evidence type="ECO:0000256" key="1">
    <source>
        <dbReference type="SAM" id="MobiDB-lite"/>
    </source>
</evidence>
<organism evidence="2 3">
    <name type="scientific">Penicillium chermesinum</name>
    <dbReference type="NCBI Taxonomy" id="63820"/>
    <lineage>
        <taxon>Eukaryota</taxon>
        <taxon>Fungi</taxon>
        <taxon>Dikarya</taxon>
        <taxon>Ascomycota</taxon>
        <taxon>Pezizomycotina</taxon>
        <taxon>Eurotiomycetes</taxon>
        <taxon>Eurotiomycetidae</taxon>
        <taxon>Eurotiales</taxon>
        <taxon>Aspergillaceae</taxon>
        <taxon>Penicillium</taxon>
    </lineage>
</organism>
<keyword evidence="3" id="KW-1185">Reference proteome</keyword>
<protein>
    <submittedName>
        <fullName evidence="2">Uncharacterized protein</fullName>
    </submittedName>
</protein>
<dbReference type="OrthoDB" id="6513042at2759"/>
<comment type="caution">
    <text evidence="2">The sequence shown here is derived from an EMBL/GenBank/DDBJ whole genome shotgun (WGS) entry which is preliminary data.</text>
</comment>
<reference evidence="2" key="1">
    <citation type="submission" date="2022-11" db="EMBL/GenBank/DDBJ databases">
        <authorList>
            <person name="Petersen C."/>
        </authorList>
    </citation>
    <scope>NUCLEOTIDE SEQUENCE</scope>
    <source>
        <strain evidence="2">IBT 19713</strain>
    </source>
</reference>
<gene>
    <name evidence="2" type="ORF">N7468_008004</name>
</gene>
<reference evidence="2" key="2">
    <citation type="journal article" date="2023" name="IMA Fungus">
        <title>Comparative genomic study of the Penicillium genus elucidates a diverse pangenome and 15 lateral gene transfer events.</title>
        <authorList>
            <person name="Petersen C."/>
            <person name="Sorensen T."/>
            <person name="Nielsen M.R."/>
            <person name="Sondergaard T.E."/>
            <person name="Sorensen J.L."/>
            <person name="Fitzpatrick D.A."/>
            <person name="Frisvad J.C."/>
            <person name="Nielsen K.L."/>
        </authorList>
    </citation>
    <scope>NUCLEOTIDE SEQUENCE</scope>
    <source>
        <strain evidence="2">IBT 19713</strain>
    </source>
</reference>
<sequence>MGMETAEPTGREETTLSLVAPDDMVLDVPVDSMPIFMQPPRKKLIHTALLPNSKTEKPRKLAKAKAPTNPNLSVEYAPSKATQVILEELAEGSGSDLENAPSSQDPATRRASSAPRNQSRRHEASLQKSLSDPSALTRPTVQTRPTLMRSAMSAVPEEAEGHEEGPWTSEALDLFDFWPPGRPKPSSN</sequence>
<evidence type="ECO:0000313" key="2">
    <source>
        <dbReference type="EMBL" id="KAJ5223462.1"/>
    </source>
</evidence>
<proteinExistence type="predicted"/>
<evidence type="ECO:0000313" key="3">
    <source>
        <dbReference type="Proteomes" id="UP001150941"/>
    </source>
</evidence>
<dbReference type="GeneID" id="83204603"/>
<accession>A0A9W9NNX1</accession>
<dbReference type="AlphaFoldDB" id="A0A9W9NNX1"/>
<dbReference type="RefSeq" id="XP_058327645.1">
    <property type="nucleotide sequence ID" value="XM_058477300.1"/>
</dbReference>
<dbReference type="Proteomes" id="UP001150941">
    <property type="component" value="Unassembled WGS sequence"/>
</dbReference>
<dbReference type="EMBL" id="JAPQKS010000006">
    <property type="protein sequence ID" value="KAJ5223462.1"/>
    <property type="molecule type" value="Genomic_DNA"/>
</dbReference>
<feature type="region of interest" description="Disordered" evidence="1">
    <location>
        <begin position="49"/>
        <end position="188"/>
    </location>
</feature>